<evidence type="ECO:0000313" key="2">
    <source>
        <dbReference type="EMBL" id="QJD30592.1"/>
    </source>
</evidence>
<keyword evidence="3" id="KW-1185">Reference proteome</keyword>
<gene>
    <name evidence="2" type="ORF">GNH96_11805</name>
</gene>
<dbReference type="AlphaFoldDB" id="A0A858Q9K0"/>
<accession>A0A858Q9K0</accession>
<protein>
    <recommendedName>
        <fullName evidence="1">DUF6311 domain-containing protein</fullName>
    </recommendedName>
</protein>
<feature type="domain" description="DUF6311" evidence="1">
    <location>
        <begin position="1"/>
        <end position="70"/>
    </location>
</feature>
<name>A0A858Q9K0_9GAMM</name>
<dbReference type="Proteomes" id="UP000503004">
    <property type="component" value="Chromosome"/>
</dbReference>
<organism evidence="2 3">
    <name type="scientific">Methylococcus geothermalis</name>
    <dbReference type="NCBI Taxonomy" id="2681310"/>
    <lineage>
        <taxon>Bacteria</taxon>
        <taxon>Pseudomonadati</taxon>
        <taxon>Pseudomonadota</taxon>
        <taxon>Gammaproteobacteria</taxon>
        <taxon>Methylococcales</taxon>
        <taxon>Methylococcaceae</taxon>
        <taxon>Methylococcus</taxon>
    </lineage>
</organism>
<evidence type="ECO:0000313" key="3">
    <source>
        <dbReference type="Proteomes" id="UP000503004"/>
    </source>
</evidence>
<dbReference type="Pfam" id="PF25853">
    <property type="entry name" value="DUF6311_C"/>
    <property type="match status" value="1"/>
</dbReference>
<dbReference type="InterPro" id="IPR058671">
    <property type="entry name" value="DUF6311_C"/>
</dbReference>
<dbReference type="RefSeq" id="WP_169603870.1">
    <property type="nucleotide sequence ID" value="NZ_CP046565.1"/>
</dbReference>
<dbReference type="EMBL" id="CP046565">
    <property type="protein sequence ID" value="QJD30592.1"/>
    <property type="molecule type" value="Genomic_DNA"/>
</dbReference>
<reference evidence="3" key="1">
    <citation type="submission" date="2019-12" db="EMBL/GenBank/DDBJ databases">
        <authorList>
            <person name="Awala S.I."/>
            <person name="Rhee S.K."/>
        </authorList>
    </citation>
    <scope>NUCLEOTIDE SEQUENCE [LARGE SCALE GENOMIC DNA]</scope>
    <source>
        <strain evidence="3">IM1</strain>
    </source>
</reference>
<sequence length="73" mass="8110">MTVNAGYFGRADNAKIDRVRRDLALSLSRNELSRDALYVFEDDPLWALASGRVSKADLAGEVDGLRIIAPNFR</sequence>
<evidence type="ECO:0000259" key="1">
    <source>
        <dbReference type="Pfam" id="PF25853"/>
    </source>
</evidence>
<proteinExistence type="predicted"/>
<dbReference type="KEGG" id="metu:GNH96_11805"/>